<gene>
    <name evidence="1" type="ORF">ACFO60_38555</name>
</gene>
<dbReference type="EMBL" id="JBHSFP010000054">
    <property type="protein sequence ID" value="MFC4536706.1"/>
    <property type="molecule type" value="Genomic_DNA"/>
</dbReference>
<dbReference type="Pfam" id="PF10604">
    <property type="entry name" value="Polyketide_cyc2"/>
    <property type="match status" value="1"/>
</dbReference>
<dbReference type="InterPro" id="IPR019587">
    <property type="entry name" value="Polyketide_cyclase/dehydratase"/>
</dbReference>
<dbReference type="InterPro" id="IPR023393">
    <property type="entry name" value="START-like_dom_sf"/>
</dbReference>
<evidence type="ECO:0000313" key="2">
    <source>
        <dbReference type="Proteomes" id="UP001596004"/>
    </source>
</evidence>
<dbReference type="SUPFAM" id="SSF55961">
    <property type="entry name" value="Bet v1-like"/>
    <property type="match status" value="1"/>
</dbReference>
<evidence type="ECO:0000313" key="1">
    <source>
        <dbReference type="EMBL" id="MFC4536706.1"/>
    </source>
</evidence>
<protein>
    <submittedName>
        <fullName evidence="1">SRPBCC family protein</fullName>
    </submittedName>
</protein>
<dbReference type="CDD" id="cd07812">
    <property type="entry name" value="SRPBCC"/>
    <property type="match status" value="1"/>
</dbReference>
<organism evidence="1 2">
    <name type="scientific">Sphaerisporangium dianthi</name>
    <dbReference type="NCBI Taxonomy" id="1436120"/>
    <lineage>
        <taxon>Bacteria</taxon>
        <taxon>Bacillati</taxon>
        <taxon>Actinomycetota</taxon>
        <taxon>Actinomycetes</taxon>
        <taxon>Streptosporangiales</taxon>
        <taxon>Streptosporangiaceae</taxon>
        <taxon>Sphaerisporangium</taxon>
    </lineage>
</organism>
<sequence>MGIATRTIDLAAGAPAVWQAVTDFTRFPEWLAIHKQWVGEHPARPVAGESFQQDVVLLGPPATITWTVAEVTQDTRLELTGSGPMGVQARFGCSLADVGATTEFTLELEFTGGPVAGPIGDMIDKAARTQLDASLEKFRAMVS</sequence>
<accession>A0ABV9CU00</accession>
<name>A0ABV9CU00_9ACTN</name>
<proteinExistence type="predicted"/>
<dbReference type="RefSeq" id="WP_380851666.1">
    <property type="nucleotide sequence ID" value="NZ_JBHSFP010000054.1"/>
</dbReference>
<keyword evidence="2" id="KW-1185">Reference proteome</keyword>
<comment type="caution">
    <text evidence="1">The sequence shown here is derived from an EMBL/GenBank/DDBJ whole genome shotgun (WGS) entry which is preliminary data.</text>
</comment>
<reference evidence="2" key="1">
    <citation type="journal article" date="2019" name="Int. J. Syst. Evol. Microbiol.">
        <title>The Global Catalogue of Microorganisms (GCM) 10K type strain sequencing project: providing services to taxonomists for standard genome sequencing and annotation.</title>
        <authorList>
            <consortium name="The Broad Institute Genomics Platform"/>
            <consortium name="The Broad Institute Genome Sequencing Center for Infectious Disease"/>
            <person name="Wu L."/>
            <person name="Ma J."/>
        </authorList>
    </citation>
    <scope>NUCLEOTIDE SEQUENCE [LARGE SCALE GENOMIC DNA]</scope>
    <source>
        <strain evidence="2">CGMCC 4.7132</strain>
    </source>
</reference>
<dbReference type="Gene3D" id="3.30.530.20">
    <property type="match status" value="1"/>
</dbReference>
<dbReference type="Proteomes" id="UP001596004">
    <property type="component" value="Unassembled WGS sequence"/>
</dbReference>